<keyword evidence="3" id="KW-1185">Reference proteome</keyword>
<organism evidence="2 3">
    <name type="scientific">Halobacteriovorax marinus (strain ATCC BAA-682 / DSM 15412 / SJ)</name>
    <name type="common">Bacteriovorax marinus</name>
    <dbReference type="NCBI Taxonomy" id="862908"/>
    <lineage>
        <taxon>Bacteria</taxon>
        <taxon>Pseudomonadati</taxon>
        <taxon>Bdellovibrionota</taxon>
        <taxon>Bacteriovoracia</taxon>
        <taxon>Bacteriovoracales</taxon>
        <taxon>Halobacteriovoraceae</taxon>
        <taxon>Halobacteriovorax</taxon>
    </lineage>
</organism>
<reference evidence="3" key="1">
    <citation type="journal article" date="2013" name="ISME J.">
        <title>A small predatory core genome in the divergent marine Bacteriovorax marinus SJ and the terrestrial Bdellovibrio bacteriovorus.</title>
        <authorList>
            <person name="Crossman L.C."/>
            <person name="Chen H."/>
            <person name="Cerdeno-Tarraga A.M."/>
            <person name="Brooks K."/>
            <person name="Quail M.A."/>
            <person name="Pineiro S.A."/>
            <person name="Hobley L."/>
            <person name="Sockett R.E."/>
            <person name="Bentley S.D."/>
            <person name="Parkhill J."/>
            <person name="Williams H.N."/>
            <person name="Stine O.C."/>
        </authorList>
    </citation>
    <scope>NUCLEOTIDE SEQUENCE [LARGE SCALE GENOMIC DNA]</scope>
    <source>
        <strain evidence="3">ATCC BAA-682 / DSM 15412 / SJ</strain>
    </source>
</reference>
<dbReference type="PATRIC" id="fig|862908.3.peg.2222"/>
<feature type="transmembrane region" description="Helical" evidence="1">
    <location>
        <begin position="93"/>
        <end position="113"/>
    </location>
</feature>
<dbReference type="Proteomes" id="UP000008963">
    <property type="component" value="Chromosome"/>
</dbReference>
<gene>
    <name evidence="2" type="ordered locus">BMS_2334</name>
</gene>
<feature type="transmembrane region" description="Helical" evidence="1">
    <location>
        <begin position="58"/>
        <end position="81"/>
    </location>
</feature>
<name>E1X4Q7_HALMS</name>
<proteinExistence type="predicted"/>
<keyword evidence="1" id="KW-1133">Transmembrane helix</keyword>
<keyword evidence="1" id="KW-0472">Membrane</keyword>
<evidence type="ECO:0000313" key="3">
    <source>
        <dbReference type="Proteomes" id="UP000008963"/>
    </source>
</evidence>
<protein>
    <submittedName>
        <fullName evidence="2">Membrane protein</fullName>
    </submittedName>
</protein>
<sequence>MHKKHIVSITANHRLEVNMDHMQQERMDKIGIALSLSCCVHCLATPFILMAAPAIGEYFQSVLIHVLLFIFVAPIALISFLKTYRHTHKKRPLILGLIGLTELFSSMLLHMYVEQRASLGHIHEIEIILNIISGLILVTGHFFNFKDSLCKHC</sequence>
<dbReference type="Pfam" id="PF03203">
    <property type="entry name" value="MerC"/>
    <property type="match status" value="1"/>
</dbReference>
<keyword evidence="1" id="KW-0812">Transmembrane</keyword>
<dbReference type="InterPro" id="IPR004891">
    <property type="entry name" value="Mercury-R_MerC"/>
</dbReference>
<feature type="transmembrane region" description="Helical" evidence="1">
    <location>
        <begin position="30"/>
        <end position="52"/>
    </location>
</feature>
<accession>E1X4Q7</accession>
<dbReference type="KEGG" id="bmx:BMS_2334"/>
<dbReference type="eggNOG" id="ENOG5032XTN">
    <property type="taxonomic scope" value="Bacteria"/>
</dbReference>
<dbReference type="GO" id="GO:0015097">
    <property type="term" value="F:mercury ion transmembrane transporter activity"/>
    <property type="evidence" value="ECO:0007669"/>
    <property type="project" value="InterPro"/>
</dbReference>
<dbReference type="EMBL" id="FQ312005">
    <property type="protein sequence ID" value="CBW27133.1"/>
    <property type="molecule type" value="Genomic_DNA"/>
</dbReference>
<dbReference type="AlphaFoldDB" id="E1X4Q7"/>
<dbReference type="STRING" id="862908.BMS_2334"/>
<evidence type="ECO:0000313" key="2">
    <source>
        <dbReference type="EMBL" id="CBW27133.1"/>
    </source>
</evidence>
<feature type="transmembrane region" description="Helical" evidence="1">
    <location>
        <begin position="125"/>
        <end position="145"/>
    </location>
</feature>
<dbReference type="GO" id="GO:0016020">
    <property type="term" value="C:membrane"/>
    <property type="evidence" value="ECO:0007669"/>
    <property type="project" value="InterPro"/>
</dbReference>
<evidence type="ECO:0000256" key="1">
    <source>
        <dbReference type="SAM" id="Phobius"/>
    </source>
</evidence>
<dbReference type="HOGENOM" id="CLU_135628_2_0_7"/>